<name>A0ABP0RRM8_9DINO</name>
<evidence type="ECO:0000313" key="1">
    <source>
        <dbReference type="EMBL" id="CAK9103291.1"/>
    </source>
</evidence>
<dbReference type="Proteomes" id="UP001642484">
    <property type="component" value="Unassembled WGS sequence"/>
</dbReference>
<organism evidence="1 2">
    <name type="scientific">Durusdinium trenchii</name>
    <dbReference type="NCBI Taxonomy" id="1381693"/>
    <lineage>
        <taxon>Eukaryota</taxon>
        <taxon>Sar</taxon>
        <taxon>Alveolata</taxon>
        <taxon>Dinophyceae</taxon>
        <taxon>Suessiales</taxon>
        <taxon>Symbiodiniaceae</taxon>
        <taxon>Durusdinium</taxon>
    </lineage>
</organism>
<sequence>MHSFPLEFLGIGLDVGLVEGRSHRCKPASWEEASRGFPEAFEEASQRLLKRLPAAFEEASILKRLPEAFEAFPEAFEEASQRLLIRFPEALEEASRGFWMFFDFFPKYLWQAQARWPTCPLLPRAGFAWKPLTWRTAPVRMGRIARN</sequence>
<accession>A0ABP0RRM8</accession>
<comment type="caution">
    <text evidence="1">The sequence shown here is derived from an EMBL/GenBank/DDBJ whole genome shotgun (WGS) entry which is preliminary data.</text>
</comment>
<reference evidence="1 2" key="1">
    <citation type="submission" date="2024-02" db="EMBL/GenBank/DDBJ databases">
        <authorList>
            <person name="Chen Y."/>
            <person name="Shah S."/>
            <person name="Dougan E. K."/>
            <person name="Thang M."/>
            <person name="Chan C."/>
        </authorList>
    </citation>
    <scope>NUCLEOTIDE SEQUENCE [LARGE SCALE GENOMIC DNA]</scope>
</reference>
<keyword evidence="2" id="KW-1185">Reference proteome</keyword>
<gene>
    <name evidence="1" type="ORF">CCMP2556_LOCUS48511</name>
</gene>
<protein>
    <submittedName>
        <fullName evidence="1">Uncharacterized protein</fullName>
    </submittedName>
</protein>
<proteinExistence type="predicted"/>
<evidence type="ECO:0000313" key="2">
    <source>
        <dbReference type="Proteomes" id="UP001642484"/>
    </source>
</evidence>
<dbReference type="EMBL" id="CAXAMN010026472">
    <property type="protein sequence ID" value="CAK9103291.1"/>
    <property type="molecule type" value="Genomic_DNA"/>
</dbReference>